<comment type="similarity">
    <text evidence="1">Belongs to the 'phage' integrase family.</text>
</comment>
<keyword evidence="4" id="KW-0233">DNA recombination</keyword>
<dbReference type="CDD" id="cd00801">
    <property type="entry name" value="INT_P4_C"/>
    <property type="match status" value="1"/>
</dbReference>
<proteinExistence type="inferred from homology"/>
<evidence type="ECO:0000313" key="7">
    <source>
        <dbReference type="Proteomes" id="UP001171111"/>
    </source>
</evidence>
<keyword evidence="7" id="KW-1185">Reference proteome</keyword>
<dbReference type="PANTHER" id="PTHR30629:SF2">
    <property type="entry name" value="PROPHAGE INTEGRASE INTS-RELATED"/>
    <property type="match status" value="1"/>
</dbReference>
<dbReference type="PANTHER" id="PTHR30629">
    <property type="entry name" value="PROPHAGE INTEGRASE"/>
    <property type="match status" value="1"/>
</dbReference>
<dbReference type="InterPro" id="IPR038488">
    <property type="entry name" value="Integrase_DNA-bd_sf"/>
</dbReference>
<dbReference type="Proteomes" id="UP001171111">
    <property type="component" value="Unassembled WGS sequence"/>
</dbReference>
<feature type="domain" description="Tyr recombinase" evidence="5">
    <location>
        <begin position="184"/>
        <end position="381"/>
    </location>
</feature>
<evidence type="ECO:0000256" key="2">
    <source>
        <dbReference type="ARBA" id="ARBA00022908"/>
    </source>
</evidence>
<dbReference type="Gene3D" id="3.30.160.390">
    <property type="entry name" value="Integrase, DNA-binding domain"/>
    <property type="match status" value="1"/>
</dbReference>
<dbReference type="InterPro" id="IPR011010">
    <property type="entry name" value="DNA_brk_join_enz"/>
</dbReference>
<dbReference type="InterPro" id="IPR010998">
    <property type="entry name" value="Integrase_recombinase_N"/>
</dbReference>
<gene>
    <name evidence="6" type="ORF">Q2362_07975</name>
</gene>
<dbReference type="InterPro" id="IPR013762">
    <property type="entry name" value="Integrase-like_cat_sf"/>
</dbReference>
<dbReference type="Gene3D" id="1.10.150.130">
    <property type="match status" value="1"/>
</dbReference>
<evidence type="ECO:0000256" key="4">
    <source>
        <dbReference type="ARBA" id="ARBA00023172"/>
    </source>
</evidence>
<reference evidence="6 7" key="1">
    <citation type="submission" date="2023-06" db="EMBL/GenBank/DDBJ databases">
        <title>Campylobacter magnum sp. nov., isolated from cecal contents of domestic pigs (Sus scrofa domesticus).</title>
        <authorList>
            <person name="Papic B."/>
            <person name="Gruntar I."/>
        </authorList>
    </citation>
    <scope>NUCLEOTIDE SEQUENCE [LARGE SCALE GENOMIC DNA]</scope>
    <source>
        <strain evidence="7">34484-21</strain>
    </source>
</reference>
<dbReference type="InterPro" id="IPR053876">
    <property type="entry name" value="Phage_int_M"/>
</dbReference>
<keyword evidence="2" id="KW-0229">DNA integration</keyword>
<dbReference type="RefSeq" id="WP_302244796.1">
    <property type="nucleotide sequence ID" value="NZ_JAULJQ010000010.1"/>
</dbReference>
<dbReference type="InterPro" id="IPR050808">
    <property type="entry name" value="Phage_Integrase"/>
</dbReference>
<name>A0ABT8T9U4_9BACT</name>
<dbReference type="EMBL" id="JAULJQ010000010">
    <property type="protein sequence ID" value="MDO2410020.1"/>
    <property type="molecule type" value="Genomic_DNA"/>
</dbReference>
<organism evidence="6 7">
    <name type="scientific">Campylobacter magnus</name>
    <dbReference type="NCBI Taxonomy" id="3026462"/>
    <lineage>
        <taxon>Bacteria</taxon>
        <taxon>Pseudomonadati</taxon>
        <taxon>Campylobacterota</taxon>
        <taxon>Epsilonproteobacteria</taxon>
        <taxon>Campylobacterales</taxon>
        <taxon>Campylobacteraceae</taxon>
        <taxon>Campylobacter</taxon>
    </lineage>
</organism>
<evidence type="ECO:0000259" key="5">
    <source>
        <dbReference type="PROSITE" id="PS51898"/>
    </source>
</evidence>
<comment type="caution">
    <text evidence="6">The sequence shown here is derived from an EMBL/GenBank/DDBJ whole genome shotgun (WGS) entry which is preliminary data.</text>
</comment>
<dbReference type="InterPro" id="IPR025166">
    <property type="entry name" value="Integrase_DNA_bind_dom"/>
</dbReference>
<keyword evidence="3" id="KW-0238">DNA-binding</keyword>
<dbReference type="SUPFAM" id="SSF56349">
    <property type="entry name" value="DNA breaking-rejoining enzymes"/>
    <property type="match status" value="1"/>
</dbReference>
<dbReference type="PROSITE" id="PS51898">
    <property type="entry name" value="TYR_RECOMBINASE"/>
    <property type="match status" value="1"/>
</dbReference>
<dbReference type="Gene3D" id="1.10.443.10">
    <property type="entry name" value="Intergrase catalytic core"/>
    <property type="match status" value="1"/>
</dbReference>
<evidence type="ECO:0000313" key="6">
    <source>
        <dbReference type="EMBL" id="MDO2410020.1"/>
    </source>
</evidence>
<dbReference type="Pfam" id="PF13356">
    <property type="entry name" value="Arm-DNA-bind_3"/>
    <property type="match status" value="1"/>
</dbReference>
<dbReference type="Pfam" id="PF00589">
    <property type="entry name" value="Phage_integrase"/>
    <property type="match status" value="1"/>
</dbReference>
<evidence type="ECO:0000256" key="3">
    <source>
        <dbReference type="ARBA" id="ARBA00023125"/>
    </source>
</evidence>
<dbReference type="Pfam" id="PF22022">
    <property type="entry name" value="Phage_int_M"/>
    <property type="match status" value="1"/>
</dbReference>
<dbReference type="InterPro" id="IPR002104">
    <property type="entry name" value="Integrase_catalytic"/>
</dbReference>
<accession>A0ABT8T9U4</accession>
<protein>
    <submittedName>
        <fullName evidence="6">Tyrosine-type recombinase/integrase</fullName>
    </submittedName>
</protein>
<sequence>MAQINKLTALQIKKAKPKKREYRLSDGRGLYLRVYPNGTKSFTLIQTIDKKPVKLTLGLTTEITLEQARKIADEKILEVKNIPAKYRDRRVTFKSAFDEYVAFNQTRWSDRMKDKVKRYTRLFYYKLNDMPLAEIRRKDILEALNSLIMNNTKEYFKGVKVILSVFFGWAVQKEYCEHNIIRDIEVKYFFAKCTRQHYNHFKELDEIIDFKNTLCNCGSRYDLKLIMLLQLYTAVRPSEARLASWSEFNLEKGTWTIPSNRMKMRKPHEVVLSKQILKALKDFKKLKEQNNKKIEGYCFKNQCDKTFSAQALLKMIEYAGYGLKISAHGLRGTFATIANELRAEHGFRNDIVQACLAHETQNEVASAYNHAEYKKERATLLQWWADKLGDIDLENLKNTSRFC</sequence>
<evidence type="ECO:0000256" key="1">
    <source>
        <dbReference type="ARBA" id="ARBA00008857"/>
    </source>
</evidence>